<dbReference type="SMART" id="SM00448">
    <property type="entry name" value="REC"/>
    <property type="match status" value="1"/>
</dbReference>
<dbReference type="PROSITE" id="PS50110">
    <property type="entry name" value="RESPONSE_REGULATORY"/>
    <property type="match status" value="1"/>
</dbReference>
<gene>
    <name evidence="5" type="ORF">M0M57_16505</name>
</gene>
<dbReference type="Proteomes" id="UP000830583">
    <property type="component" value="Chromosome"/>
</dbReference>
<keyword evidence="1 5" id="KW-0238">DNA-binding</keyword>
<reference evidence="5" key="1">
    <citation type="submission" date="2022-04" db="EMBL/GenBank/DDBJ databases">
        <title>Consumption of N2O by Flavobacterium azooxidireducens sp. nov. isolated from Decomposing Leaf Litter of Phragmites australis (Cav.).</title>
        <authorList>
            <person name="Behrendt U."/>
            <person name="Spanner T."/>
            <person name="Augustin J."/>
            <person name="Horn M.A."/>
            <person name="Kolb S."/>
            <person name="Ulrich A."/>
        </authorList>
    </citation>
    <scope>NUCLEOTIDE SEQUENCE</scope>
    <source>
        <strain evidence="5">IGB 4-14</strain>
    </source>
</reference>
<dbReference type="EMBL" id="CP096205">
    <property type="protein sequence ID" value="UPQ79204.1"/>
    <property type="molecule type" value="Genomic_DNA"/>
</dbReference>
<evidence type="ECO:0000256" key="2">
    <source>
        <dbReference type="PROSITE-ProRule" id="PRU00169"/>
    </source>
</evidence>
<dbReference type="RefSeq" id="WP_248434197.1">
    <property type="nucleotide sequence ID" value="NZ_CP096205.1"/>
</dbReference>
<dbReference type="InterPro" id="IPR000792">
    <property type="entry name" value="Tscrpt_reg_LuxR_C"/>
</dbReference>
<sequence>MTSIAILIIEDEPLIAEDIKQTCLENKLSVAGIAYTFEDAISILEEKKVDYVLLDIQLGDSNDGLEIGKRLSQEYFIPFSYITSFSDAKTLSHVKLTKPAGYLTKPFRNRDIIIQIELGLDIAARLKKHEFASLKHINKFSLVELSQREYEVVLEICKGKSNLEISETLFVSMNTIKTHLKNIFSKLDVKSRTELINKIIG</sequence>
<dbReference type="InterPro" id="IPR016032">
    <property type="entry name" value="Sig_transdc_resp-reg_C-effctor"/>
</dbReference>
<keyword evidence="6" id="KW-1185">Reference proteome</keyword>
<dbReference type="Gene3D" id="3.40.50.2300">
    <property type="match status" value="1"/>
</dbReference>
<dbReference type="InterPro" id="IPR039420">
    <property type="entry name" value="WalR-like"/>
</dbReference>
<dbReference type="SUPFAM" id="SSF46894">
    <property type="entry name" value="C-terminal effector domain of the bipartite response regulators"/>
    <property type="match status" value="1"/>
</dbReference>
<dbReference type="InterPro" id="IPR001789">
    <property type="entry name" value="Sig_transdc_resp-reg_receiver"/>
</dbReference>
<dbReference type="PRINTS" id="PR00038">
    <property type="entry name" value="HTHLUXR"/>
</dbReference>
<dbReference type="SMART" id="SM00421">
    <property type="entry name" value="HTH_LUXR"/>
    <property type="match status" value="1"/>
</dbReference>
<dbReference type="PROSITE" id="PS50043">
    <property type="entry name" value="HTH_LUXR_2"/>
    <property type="match status" value="1"/>
</dbReference>
<evidence type="ECO:0000313" key="5">
    <source>
        <dbReference type="EMBL" id="UPQ79204.1"/>
    </source>
</evidence>
<dbReference type="PROSITE" id="PS00622">
    <property type="entry name" value="HTH_LUXR_1"/>
    <property type="match status" value="1"/>
</dbReference>
<dbReference type="GO" id="GO:0003677">
    <property type="term" value="F:DNA binding"/>
    <property type="evidence" value="ECO:0007669"/>
    <property type="project" value="UniProtKB-KW"/>
</dbReference>
<dbReference type="Pfam" id="PF00072">
    <property type="entry name" value="Response_reg"/>
    <property type="match status" value="1"/>
</dbReference>
<name>A0ABY4KES5_9FLAO</name>
<dbReference type="Gene3D" id="1.10.10.10">
    <property type="entry name" value="Winged helix-like DNA-binding domain superfamily/Winged helix DNA-binding domain"/>
    <property type="match status" value="1"/>
</dbReference>
<evidence type="ECO:0000256" key="1">
    <source>
        <dbReference type="ARBA" id="ARBA00023125"/>
    </source>
</evidence>
<organism evidence="5 6">
    <name type="scientific">Flavobacterium azooxidireducens</name>
    <dbReference type="NCBI Taxonomy" id="1871076"/>
    <lineage>
        <taxon>Bacteria</taxon>
        <taxon>Pseudomonadati</taxon>
        <taxon>Bacteroidota</taxon>
        <taxon>Flavobacteriia</taxon>
        <taxon>Flavobacteriales</taxon>
        <taxon>Flavobacteriaceae</taxon>
        <taxon>Flavobacterium</taxon>
    </lineage>
</organism>
<dbReference type="Pfam" id="PF00196">
    <property type="entry name" value="GerE"/>
    <property type="match status" value="1"/>
</dbReference>
<evidence type="ECO:0000259" key="4">
    <source>
        <dbReference type="PROSITE" id="PS50110"/>
    </source>
</evidence>
<keyword evidence="2" id="KW-0597">Phosphoprotein</keyword>
<feature type="modified residue" description="4-aspartylphosphate" evidence="2">
    <location>
        <position position="55"/>
    </location>
</feature>
<evidence type="ECO:0000313" key="6">
    <source>
        <dbReference type="Proteomes" id="UP000830583"/>
    </source>
</evidence>
<dbReference type="PANTHER" id="PTHR43214:SF44">
    <property type="entry name" value="TWO-COMPONENT RESPONSE REGULATOR"/>
    <property type="match status" value="1"/>
</dbReference>
<feature type="domain" description="HTH luxR-type" evidence="3">
    <location>
        <begin position="138"/>
        <end position="201"/>
    </location>
</feature>
<dbReference type="InterPro" id="IPR011006">
    <property type="entry name" value="CheY-like_superfamily"/>
</dbReference>
<dbReference type="InterPro" id="IPR036388">
    <property type="entry name" value="WH-like_DNA-bd_sf"/>
</dbReference>
<dbReference type="PANTHER" id="PTHR43214">
    <property type="entry name" value="TWO-COMPONENT RESPONSE REGULATOR"/>
    <property type="match status" value="1"/>
</dbReference>
<feature type="domain" description="Response regulatory" evidence="4">
    <location>
        <begin position="5"/>
        <end position="120"/>
    </location>
</feature>
<dbReference type="CDD" id="cd06170">
    <property type="entry name" value="LuxR_C_like"/>
    <property type="match status" value="1"/>
</dbReference>
<dbReference type="SUPFAM" id="SSF52172">
    <property type="entry name" value="CheY-like"/>
    <property type="match status" value="1"/>
</dbReference>
<proteinExistence type="predicted"/>
<accession>A0ABY4KES5</accession>
<protein>
    <submittedName>
        <fullName evidence="5">DNA-binding response regulator</fullName>
    </submittedName>
</protein>
<evidence type="ECO:0000259" key="3">
    <source>
        <dbReference type="PROSITE" id="PS50043"/>
    </source>
</evidence>